<proteinExistence type="inferred from homology"/>
<gene>
    <name evidence="3" type="ORF">UV12_C0001G0006</name>
</gene>
<dbReference type="Proteomes" id="UP000034704">
    <property type="component" value="Unassembled WGS sequence"/>
</dbReference>
<organism evidence="3 4">
    <name type="scientific">Candidatus Nomurabacteria bacterium GW2011_GWC2_42_20</name>
    <dbReference type="NCBI Taxonomy" id="1618756"/>
    <lineage>
        <taxon>Bacteria</taxon>
        <taxon>Candidatus Nomuraibacteriota</taxon>
    </lineage>
</organism>
<dbReference type="InterPro" id="IPR006321">
    <property type="entry name" value="PilT/PilU"/>
</dbReference>
<protein>
    <submittedName>
        <fullName evidence="3">Pilus retraction protein PilT</fullName>
    </submittedName>
</protein>
<comment type="similarity">
    <text evidence="1">Belongs to the GSP E family.</text>
</comment>
<reference evidence="3 4" key="1">
    <citation type="journal article" date="2015" name="Nature">
        <title>rRNA introns, odd ribosomes, and small enigmatic genomes across a large radiation of phyla.</title>
        <authorList>
            <person name="Brown C.T."/>
            <person name="Hug L.A."/>
            <person name="Thomas B.C."/>
            <person name="Sharon I."/>
            <person name="Castelle C.J."/>
            <person name="Singh A."/>
            <person name="Wilkins M.J."/>
            <person name="Williams K.H."/>
            <person name="Banfield J.F."/>
        </authorList>
    </citation>
    <scope>NUCLEOTIDE SEQUENCE [LARGE SCALE GENOMIC DNA]</scope>
</reference>
<dbReference type="AlphaFoldDB" id="A0A0G1BQ04"/>
<evidence type="ECO:0000259" key="2">
    <source>
        <dbReference type="Pfam" id="PF00437"/>
    </source>
</evidence>
<dbReference type="InterPro" id="IPR001482">
    <property type="entry name" value="T2SS/T4SS_dom"/>
</dbReference>
<dbReference type="CDD" id="cd01131">
    <property type="entry name" value="PilT"/>
    <property type="match status" value="1"/>
</dbReference>
<accession>A0A0G1BQ04</accession>
<evidence type="ECO:0000313" key="3">
    <source>
        <dbReference type="EMBL" id="KKS48311.1"/>
    </source>
</evidence>
<sequence>MIDRNYKVEIDVLITRAISDGASDIHLSAGHYPIFRISGNLVPLMNLAVLTPEDTMGMLTEIVTPEFKERFLQNKEIDFSYEYRERGRFRGSAFYQKGAVGIALRAIPAHVKTIEELNLPPILELFTRKKQGFFLVVGPVGQGKSTTLASMIELINRERAEHIVTIEDPIEYLFNSQKAIIDQREVGLDTRDFKSGLQAVFRQDVDVIMIGEMRDPETISTAVTAAETGHLVFSTLHTNNASQTIDRIIDSFPGEQQSQIRVQLAGSLVGIFSQRLVPRISGGLIPAYELLINNTAVSSLIREGRTHEVDIVIETGMKDGMIDMNRSLAELVRSGEVTQENALIYSFNPRGLERMLQS</sequence>
<feature type="domain" description="Bacterial type II secretion system protein E" evidence="2">
    <location>
        <begin position="10"/>
        <end position="280"/>
    </location>
</feature>
<dbReference type="PANTHER" id="PTHR30486:SF16">
    <property type="entry name" value="TWITCHING MOTILITY PROTEIN PILT"/>
    <property type="match status" value="1"/>
</dbReference>
<dbReference type="PANTHER" id="PTHR30486">
    <property type="entry name" value="TWITCHING MOTILITY PROTEIN PILT"/>
    <property type="match status" value="1"/>
</dbReference>
<evidence type="ECO:0000313" key="4">
    <source>
        <dbReference type="Proteomes" id="UP000034704"/>
    </source>
</evidence>
<dbReference type="GO" id="GO:0016887">
    <property type="term" value="F:ATP hydrolysis activity"/>
    <property type="evidence" value="ECO:0007669"/>
    <property type="project" value="InterPro"/>
</dbReference>
<dbReference type="Gene3D" id="3.40.50.300">
    <property type="entry name" value="P-loop containing nucleotide triphosphate hydrolases"/>
    <property type="match status" value="1"/>
</dbReference>
<dbReference type="InterPro" id="IPR027417">
    <property type="entry name" value="P-loop_NTPase"/>
</dbReference>
<evidence type="ECO:0000256" key="1">
    <source>
        <dbReference type="ARBA" id="ARBA00006611"/>
    </source>
</evidence>
<dbReference type="InterPro" id="IPR050921">
    <property type="entry name" value="T4SS_GSP_E_ATPase"/>
</dbReference>
<dbReference type="Pfam" id="PF00437">
    <property type="entry name" value="T2SSE"/>
    <property type="match status" value="1"/>
</dbReference>
<dbReference type="SUPFAM" id="SSF52540">
    <property type="entry name" value="P-loop containing nucleoside triphosphate hydrolases"/>
    <property type="match status" value="1"/>
</dbReference>
<comment type="caution">
    <text evidence="3">The sequence shown here is derived from an EMBL/GenBank/DDBJ whole genome shotgun (WGS) entry which is preliminary data.</text>
</comment>
<dbReference type="STRING" id="1618756.UV12_C0001G0006"/>
<dbReference type="NCBIfam" id="TIGR01420">
    <property type="entry name" value="pilT_fam"/>
    <property type="match status" value="1"/>
</dbReference>
<name>A0A0G1BQ04_9BACT</name>
<dbReference type="PATRIC" id="fig|1618756.3.peg.6"/>
<dbReference type="EMBL" id="LCDG01000001">
    <property type="protein sequence ID" value="KKS48311.1"/>
    <property type="molecule type" value="Genomic_DNA"/>
</dbReference>
<dbReference type="Gene3D" id="3.30.450.90">
    <property type="match status" value="1"/>
</dbReference>
<dbReference type="GO" id="GO:0005524">
    <property type="term" value="F:ATP binding"/>
    <property type="evidence" value="ECO:0007669"/>
    <property type="project" value="InterPro"/>
</dbReference>